<dbReference type="InterPro" id="IPR050327">
    <property type="entry name" value="Proton-linked_MCT"/>
</dbReference>
<dbReference type="PANTHER" id="PTHR11360">
    <property type="entry name" value="MONOCARBOXYLATE TRANSPORTER"/>
    <property type="match status" value="1"/>
</dbReference>
<keyword evidence="3" id="KW-1133">Transmembrane helix</keyword>
<evidence type="ECO:0000256" key="3">
    <source>
        <dbReference type="SAM" id="Phobius"/>
    </source>
</evidence>
<feature type="transmembrane region" description="Helical" evidence="3">
    <location>
        <begin position="350"/>
        <end position="367"/>
    </location>
</feature>
<evidence type="ECO:0000256" key="1">
    <source>
        <dbReference type="ARBA" id="ARBA00004141"/>
    </source>
</evidence>
<keyword evidence="6" id="KW-1185">Reference proteome</keyword>
<evidence type="ECO:0000313" key="6">
    <source>
        <dbReference type="Proteomes" id="UP000747542"/>
    </source>
</evidence>
<dbReference type="GO" id="GO:0016020">
    <property type="term" value="C:membrane"/>
    <property type="evidence" value="ECO:0007669"/>
    <property type="project" value="UniProtKB-SubCell"/>
</dbReference>
<sequence>MDCKETASPPQRTSSCEDPNDEESAMPMVAVTATGEDPNLPSAKDGRYGWVVVAATFVINIMVAGYVKSFGLLSQSILERFPNTSAATAGWMMGLMTGCRGILAPMLGPLMVMVGPRLCSVCGGLLVALGLLLALPATSVFHLAVTVGGLVGVGLAMSETPGFIVISQYFEKRRATANGLRSAGNPFGGVVFPFIVVFLSREFSLWGILMLLCGIMLQICVMGMLLRPFYVHQRIVERDYYRSSSLNAHEHQSRDSGQVKKIIEKNNSASKKKPLELSYLKNPVYLVYLVMIMCTCAGLSNVFYYLILFSLSIGLSETDVSFIVAFLSVLDMFARMVIGRIGDTKIIKKRHMFILGQILAGVSLFLVSSTKSFWPLVSVVWIHSVGVAAFWALISTLLADQFGEDSLATTWGFFRMTQGVFSFVYPSLLGESQHVHTWFNMFSFVVHI</sequence>
<feature type="region of interest" description="Disordered" evidence="2">
    <location>
        <begin position="1"/>
        <end position="23"/>
    </location>
</feature>
<feature type="transmembrane region" description="Helical" evidence="3">
    <location>
        <begin position="320"/>
        <end position="338"/>
    </location>
</feature>
<dbReference type="InterPro" id="IPR036259">
    <property type="entry name" value="MFS_trans_sf"/>
</dbReference>
<accession>A0A8J5N8H9</accession>
<dbReference type="Proteomes" id="UP000747542">
    <property type="component" value="Unassembled WGS sequence"/>
</dbReference>
<gene>
    <name evidence="5" type="ORF">Hamer_G001427</name>
</gene>
<dbReference type="PANTHER" id="PTHR11360:SF306">
    <property type="entry name" value="RE01051P"/>
    <property type="match status" value="1"/>
</dbReference>
<evidence type="ECO:0000256" key="2">
    <source>
        <dbReference type="SAM" id="MobiDB-lite"/>
    </source>
</evidence>
<dbReference type="SUPFAM" id="SSF103473">
    <property type="entry name" value="MFS general substrate transporter"/>
    <property type="match status" value="1"/>
</dbReference>
<comment type="subcellular location">
    <subcellularLocation>
        <location evidence="1">Membrane</location>
        <topology evidence="1">Multi-pass membrane protein</topology>
    </subcellularLocation>
</comment>
<protein>
    <submittedName>
        <fullName evidence="5">Monocarboxylate transporter 12-like 1</fullName>
    </submittedName>
</protein>
<name>A0A8J5N8H9_HOMAM</name>
<feature type="compositionally biased region" description="Polar residues" evidence="2">
    <location>
        <begin position="8"/>
        <end position="17"/>
    </location>
</feature>
<evidence type="ECO:0000259" key="4">
    <source>
        <dbReference type="PROSITE" id="PS50850"/>
    </source>
</evidence>
<dbReference type="Gene3D" id="1.20.1250.20">
    <property type="entry name" value="MFS general substrate transporter like domains"/>
    <property type="match status" value="1"/>
</dbReference>
<reference evidence="5" key="1">
    <citation type="journal article" date="2021" name="Sci. Adv.">
        <title>The American lobster genome reveals insights on longevity, neural, and immune adaptations.</title>
        <authorList>
            <person name="Polinski J.M."/>
            <person name="Zimin A.V."/>
            <person name="Clark K.F."/>
            <person name="Kohn A.B."/>
            <person name="Sadowski N."/>
            <person name="Timp W."/>
            <person name="Ptitsyn A."/>
            <person name="Khanna P."/>
            <person name="Romanova D.Y."/>
            <person name="Williams P."/>
            <person name="Greenwood S.J."/>
            <person name="Moroz L.L."/>
            <person name="Walt D.R."/>
            <person name="Bodnar A.G."/>
        </authorList>
    </citation>
    <scope>NUCLEOTIDE SEQUENCE</scope>
    <source>
        <strain evidence="5">GMGI-L3</strain>
    </source>
</reference>
<dbReference type="InterPro" id="IPR011701">
    <property type="entry name" value="MFS"/>
</dbReference>
<dbReference type="Pfam" id="PF07690">
    <property type="entry name" value="MFS_1"/>
    <property type="match status" value="1"/>
</dbReference>
<keyword evidence="3" id="KW-0812">Transmembrane</keyword>
<evidence type="ECO:0000313" key="5">
    <source>
        <dbReference type="EMBL" id="KAG7175360.1"/>
    </source>
</evidence>
<feature type="transmembrane region" description="Helical" evidence="3">
    <location>
        <begin position="205"/>
        <end position="226"/>
    </location>
</feature>
<feature type="domain" description="Major facilitator superfamily (MFS) profile" evidence="4">
    <location>
        <begin position="49"/>
        <end position="448"/>
    </location>
</feature>
<keyword evidence="3" id="KW-0472">Membrane</keyword>
<feature type="transmembrane region" description="Helical" evidence="3">
    <location>
        <begin position="87"/>
        <end position="106"/>
    </location>
</feature>
<organism evidence="5 6">
    <name type="scientific">Homarus americanus</name>
    <name type="common">American lobster</name>
    <dbReference type="NCBI Taxonomy" id="6706"/>
    <lineage>
        <taxon>Eukaryota</taxon>
        <taxon>Metazoa</taxon>
        <taxon>Ecdysozoa</taxon>
        <taxon>Arthropoda</taxon>
        <taxon>Crustacea</taxon>
        <taxon>Multicrustacea</taxon>
        <taxon>Malacostraca</taxon>
        <taxon>Eumalacostraca</taxon>
        <taxon>Eucarida</taxon>
        <taxon>Decapoda</taxon>
        <taxon>Pleocyemata</taxon>
        <taxon>Astacidea</taxon>
        <taxon>Nephropoidea</taxon>
        <taxon>Nephropidae</taxon>
        <taxon>Homarus</taxon>
    </lineage>
</organism>
<dbReference type="PROSITE" id="PS50850">
    <property type="entry name" value="MFS"/>
    <property type="match status" value="1"/>
</dbReference>
<feature type="transmembrane region" description="Helical" evidence="3">
    <location>
        <begin position="48"/>
        <end position="67"/>
    </location>
</feature>
<feature type="transmembrane region" description="Helical" evidence="3">
    <location>
        <begin position="118"/>
        <end position="137"/>
    </location>
</feature>
<dbReference type="AlphaFoldDB" id="A0A8J5N8H9"/>
<feature type="transmembrane region" description="Helical" evidence="3">
    <location>
        <begin position="143"/>
        <end position="170"/>
    </location>
</feature>
<feature type="transmembrane region" description="Helical" evidence="3">
    <location>
        <begin position="285"/>
        <end position="308"/>
    </location>
</feature>
<dbReference type="GO" id="GO:0008028">
    <property type="term" value="F:monocarboxylic acid transmembrane transporter activity"/>
    <property type="evidence" value="ECO:0007669"/>
    <property type="project" value="TreeGrafter"/>
</dbReference>
<feature type="transmembrane region" description="Helical" evidence="3">
    <location>
        <begin position="182"/>
        <end position="199"/>
    </location>
</feature>
<dbReference type="EMBL" id="JAHLQT010006108">
    <property type="protein sequence ID" value="KAG7175360.1"/>
    <property type="molecule type" value="Genomic_DNA"/>
</dbReference>
<proteinExistence type="predicted"/>
<dbReference type="InterPro" id="IPR020846">
    <property type="entry name" value="MFS_dom"/>
</dbReference>
<feature type="transmembrane region" description="Helical" evidence="3">
    <location>
        <begin position="373"/>
        <end position="394"/>
    </location>
</feature>
<comment type="caution">
    <text evidence="5">The sequence shown here is derived from an EMBL/GenBank/DDBJ whole genome shotgun (WGS) entry which is preliminary data.</text>
</comment>